<evidence type="ECO:0000313" key="2">
    <source>
        <dbReference type="EMBL" id="QPH38998.1"/>
    </source>
</evidence>
<accession>A0A7S9KY59</accession>
<evidence type="ECO:0000313" key="3">
    <source>
        <dbReference type="Proteomes" id="UP000594759"/>
    </source>
</evidence>
<evidence type="ECO:0000256" key="1">
    <source>
        <dbReference type="SAM" id="Phobius"/>
    </source>
</evidence>
<feature type="transmembrane region" description="Helical" evidence="1">
    <location>
        <begin position="31"/>
        <end position="64"/>
    </location>
</feature>
<dbReference type="RefSeq" id="WP_196098473.1">
    <property type="nucleotide sequence ID" value="NZ_CP064939.1"/>
</dbReference>
<keyword evidence="3" id="KW-1185">Reference proteome</keyword>
<organism evidence="2 3">
    <name type="scientific">Pedobacter endophyticus</name>
    <dbReference type="NCBI Taxonomy" id="2789740"/>
    <lineage>
        <taxon>Bacteria</taxon>
        <taxon>Pseudomonadati</taxon>
        <taxon>Bacteroidota</taxon>
        <taxon>Sphingobacteriia</taxon>
        <taxon>Sphingobacteriales</taxon>
        <taxon>Sphingobacteriaceae</taxon>
        <taxon>Pedobacter</taxon>
    </lineage>
</organism>
<dbReference type="KEGG" id="pex:IZT61_18330"/>
<sequence>MFPLLTIIGLYLFALIAMFCMDGVYKAAMFLVLLLIFTFIVFLFIEYSMQSAMFVLCFMALFAFKRKD</sequence>
<dbReference type="Proteomes" id="UP000594759">
    <property type="component" value="Chromosome"/>
</dbReference>
<dbReference type="EMBL" id="CP064939">
    <property type="protein sequence ID" value="QPH38998.1"/>
    <property type="molecule type" value="Genomic_DNA"/>
</dbReference>
<keyword evidence="1" id="KW-1133">Transmembrane helix</keyword>
<name>A0A7S9KY59_9SPHI</name>
<keyword evidence="1" id="KW-0812">Transmembrane</keyword>
<proteinExistence type="predicted"/>
<protein>
    <submittedName>
        <fullName evidence="2">Uncharacterized protein</fullName>
    </submittedName>
</protein>
<reference evidence="2 3" key="1">
    <citation type="submission" date="2020-11" db="EMBL/GenBank/DDBJ databases">
        <title>Pedobacter endophytica, an endophytic bacteria isolated form Carex pumila.</title>
        <authorList>
            <person name="Peng Y."/>
            <person name="Jiang L."/>
            <person name="Lee J."/>
        </authorList>
    </citation>
    <scope>NUCLEOTIDE SEQUENCE [LARGE SCALE GENOMIC DNA]</scope>
    <source>
        <strain evidence="2 3">JBR3-12</strain>
    </source>
</reference>
<dbReference type="AlphaFoldDB" id="A0A7S9KY59"/>
<keyword evidence="1" id="KW-0472">Membrane</keyword>
<feature type="transmembrane region" description="Helical" evidence="1">
    <location>
        <begin position="7"/>
        <end position="25"/>
    </location>
</feature>
<gene>
    <name evidence="2" type="ORF">IZT61_18330</name>
</gene>